<dbReference type="GO" id="GO:0004784">
    <property type="term" value="F:superoxide dismutase activity"/>
    <property type="evidence" value="ECO:0007669"/>
    <property type="project" value="UniProtKB-EC"/>
</dbReference>
<proteinExistence type="inferred from homology"/>
<dbReference type="CDD" id="cd00305">
    <property type="entry name" value="Cu-Zn_Superoxide_Dismutase"/>
    <property type="match status" value="1"/>
</dbReference>
<accession>A0A7G9SCE9</accession>
<protein>
    <recommendedName>
        <fullName evidence="2">Superoxide dismutase [Cu-Zn]</fullName>
        <ecNumber evidence="2">1.15.1.1</ecNumber>
    </recommendedName>
</protein>
<dbReference type="PROSITE" id="PS51257">
    <property type="entry name" value="PROKAR_LIPOPROTEIN"/>
    <property type="match status" value="1"/>
</dbReference>
<gene>
    <name evidence="6" type="ORF">H9L12_02700</name>
</gene>
<evidence type="ECO:0000256" key="4">
    <source>
        <dbReference type="SAM" id="SignalP"/>
    </source>
</evidence>
<comment type="cofactor">
    <cofactor evidence="2">
        <name>Cu cation</name>
        <dbReference type="ChEBI" id="CHEBI:23378"/>
    </cofactor>
    <text evidence="2">Binds 1 copper ion per subunit.</text>
</comment>
<dbReference type="Proteomes" id="UP000515955">
    <property type="component" value="Chromosome"/>
</dbReference>
<comment type="function">
    <text evidence="2">Destroys radicals which are normally produced within the cells and which are toxic to biological systems.</text>
</comment>
<evidence type="ECO:0000256" key="3">
    <source>
        <dbReference type="SAM" id="MobiDB-lite"/>
    </source>
</evidence>
<evidence type="ECO:0000313" key="6">
    <source>
        <dbReference type="EMBL" id="QNN65524.1"/>
    </source>
</evidence>
<feature type="domain" description="Superoxide dismutase copper/zinc binding" evidence="5">
    <location>
        <begin position="67"/>
        <end position="198"/>
    </location>
</feature>
<keyword evidence="4" id="KW-0732">Signal</keyword>
<comment type="catalytic activity">
    <reaction evidence="2">
        <text>2 superoxide + 2 H(+) = H2O2 + O2</text>
        <dbReference type="Rhea" id="RHEA:20696"/>
        <dbReference type="ChEBI" id="CHEBI:15378"/>
        <dbReference type="ChEBI" id="CHEBI:15379"/>
        <dbReference type="ChEBI" id="CHEBI:16240"/>
        <dbReference type="ChEBI" id="CHEBI:18421"/>
        <dbReference type="EC" id="1.15.1.1"/>
    </reaction>
</comment>
<evidence type="ECO:0000256" key="1">
    <source>
        <dbReference type="ARBA" id="ARBA00010457"/>
    </source>
</evidence>
<evidence type="ECO:0000313" key="7">
    <source>
        <dbReference type="Proteomes" id="UP000515955"/>
    </source>
</evidence>
<dbReference type="PANTHER" id="PTHR10003">
    <property type="entry name" value="SUPEROXIDE DISMUTASE CU-ZN -RELATED"/>
    <property type="match status" value="1"/>
</dbReference>
<dbReference type="RefSeq" id="WP_187542515.1">
    <property type="nucleotide sequence ID" value="NZ_CP060717.1"/>
</dbReference>
<comment type="cofactor">
    <cofactor evidence="2">
        <name>Zn(2+)</name>
        <dbReference type="ChEBI" id="CHEBI:29105"/>
    </cofactor>
    <text evidence="2">Binds 1 zinc ion per subunit.</text>
</comment>
<dbReference type="KEGG" id="srhi:H9L12_02700"/>
<dbReference type="Gene3D" id="2.60.40.200">
    <property type="entry name" value="Superoxide dismutase, copper/zinc binding domain"/>
    <property type="match status" value="1"/>
</dbReference>
<evidence type="ECO:0000259" key="5">
    <source>
        <dbReference type="Pfam" id="PF00080"/>
    </source>
</evidence>
<dbReference type="InterPro" id="IPR001424">
    <property type="entry name" value="SOD_Cu_Zn_dom"/>
</dbReference>
<dbReference type="SUPFAM" id="SSF49329">
    <property type="entry name" value="Cu,Zn superoxide dismutase-like"/>
    <property type="match status" value="1"/>
</dbReference>
<sequence length="207" mass="20542">MIRISKHSLALLAGAAALLGACQREANSDVDTNVKETTAVANDADADGLPTTQSASVPVMAGDGSPKGNLTVTEDAGGIVVALAATGLPEGVHGVHLHTTGLCEGPKFESAGGHWNPSSKKHGRDNPAGAHLGDLDNLTVGADGSATLRFTVNGATLAAGTTSLADADGTAFVIHAKADDYKTDPSGDSGDRIACAVIAPAQAPKSA</sequence>
<keyword evidence="2" id="KW-0479">Metal-binding</keyword>
<dbReference type="InterPro" id="IPR024134">
    <property type="entry name" value="SOD_Cu/Zn_/chaperone"/>
</dbReference>
<feature type="chain" id="PRO_5028810466" description="Superoxide dismutase [Cu-Zn]" evidence="4">
    <location>
        <begin position="27"/>
        <end position="207"/>
    </location>
</feature>
<comment type="similarity">
    <text evidence="1 2">Belongs to the Cu-Zn superoxide dismutase family.</text>
</comment>
<feature type="region of interest" description="Disordered" evidence="3">
    <location>
        <begin position="111"/>
        <end position="130"/>
    </location>
</feature>
<evidence type="ECO:0000256" key="2">
    <source>
        <dbReference type="RuleBase" id="RU000393"/>
    </source>
</evidence>
<dbReference type="EC" id="1.15.1.1" evidence="2"/>
<dbReference type="EMBL" id="CP060717">
    <property type="protein sequence ID" value="QNN65524.1"/>
    <property type="molecule type" value="Genomic_DNA"/>
</dbReference>
<dbReference type="InterPro" id="IPR018152">
    <property type="entry name" value="SOD_Cu/Zn_BS"/>
</dbReference>
<name>A0A7G9SCE9_9SPHN</name>
<keyword evidence="2" id="KW-0560">Oxidoreductase</keyword>
<keyword evidence="2" id="KW-0862">Zinc</keyword>
<dbReference type="InterPro" id="IPR036423">
    <property type="entry name" value="SOD-like_Cu/Zn_dom_sf"/>
</dbReference>
<organism evidence="6 7">
    <name type="scientific">Sphingomonas rhizophila</name>
    <dbReference type="NCBI Taxonomy" id="2071607"/>
    <lineage>
        <taxon>Bacteria</taxon>
        <taxon>Pseudomonadati</taxon>
        <taxon>Pseudomonadota</taxon>
        <taxon>Alphaproteobacteria</taxon>
        <taxon>Sphingomonadales</taxon>
        <taxon>Sphingomonadaceae</taxon>
        <taxon>Sphingomonas</taxon>
    </lineage>
</organism>
<keyword evidence="7" id="KW-1185">Reference proteome</keyword>
<reference evidence="6 7" key="1">
    <citation type="submission" date="2020-08" db="EMBL/GenBank/DDBJ databases">
        <title>Genome sequence of Sphingomonas rhizophila KACC 19189T.</title>
        <authorList>
            <person name="Hyun D.-W."/>
            <person name="Bae J.-W."/>
        </authorList>
    </citation>
    <scope>NUCLEOTIDE SEQUENCE [LARGE SCALE GENOMIC DNA]</scope>
    <source>
        <strain evidence="6 7">KACC 19189</strain>
    </source>
</reference>
<dbReference type="Pfam" id="PF00080">
    <property type="entry name" value="Sod_Cu"/>
    <property type="match status" value="1"/>
</dbReference>
<dbReference type="PROSITE" id="PS00332">
    <property type="entry name" value="SOD_CU_ZN_2"/>
    <property type="match status" value="1"/>
</dbReference>
<dbReference type="AlphaFoldDB" id="A0A7G9SCE9"/>
<dbReference type="GO" id="GO:0005507">
    <property type="term" value="F:copper ion binding"/>
    <property type="evidence" value="ECO:0007669"/>
    <property type="project" value="InterPro"/>
</dbReference>
<keyword evidence="2" id="KW-0186">Copper</keyword>
<feature type="signal peptide" evidence="4">
    <location>
        <begin position="1"/>
        <end position="26"/>
    </location>
</feature>